<protein>
    <submittedName>
        <fullName evidence="1">Uncharacterized protein</fullName>
    </submittedName>
</protein>
<evidence type="ECO:0000313" key="1">
    <source>
        <dbReference type="EMBL" id="SDS21763.1"/>
    </source>
</evidence>
<name>A0A1H1QEL9_9GAMM</name>
<sequence>MQPANVPLRLIPGTTHRELLRVMQPTWTYKPVTAIEASAPVRLTIPAHGITTDTWHAWLSGVQHMPELNREALRELPHRVHVIDANTLEINRISATGRNPSGGELRYQPPVDLTGCTLEMQVLDKVGNTVLTLDNDSGLSISGPGTIERVIGADVLIPSTPVRYWLEVRYPDGTEHRYWEGAITLGER</sequence>
<dbReference type="EMBL" id="LT629736">
    <property type="protein sequence ID" value="SDS21763.1"/>
    <property type="molecule type" value="Genomic_DNA"/>
</dbReference>
<organism evidence="1 2">
    <name type="scientific">Halopseudomonas xinjiangensis</name>
    <dbReference type="NCBI Taxonomy" id="487184"/>
    <lineage>
        <taxon>Bacteria</taxon>
        <taxon>Pseudomonadati</taxon>
        <taxon>Pseudomonadota</taxon>
        <taxon>Gammaproteobacteria</taxon>
        <taxon>Pseudomonadales</taxon>
        <taxon>Pseudomonadaceae</taxon>
        <taxon>Halopseudomonas</taxon>
    </lineage>
</organism>
<reference evidence="2" key="1">
    <citation type="submission" date="2016-10" db="EMBL/GenBank/DDBJ databases">
        <authorList>
            <person name="Varghese N."/>
            <person name="Submissions S."/>
        </authorList>
    </citation>
    <scope>NUCLEOTIDE SEQUENCE [LARGE SCALE GENOMIC DNA]</scope>
    <source>
        <strain evidence="2">NRRL B-51270</strain>
    </source>
</reference>
<dbReference type="AlphaFoldDB" id="A0A1H1QEL9"/>
<dbReference type="STRING" id="487184.SAMN05216421_1118"/>
<accession>A0A1H1QEL9</accession>
<evidence type="ECO:0000313" key="2">
    <source>
        <dbReference type="Proteomes" id="UP000243207"/>
    </source>
</evidence>
<proteinExistence type="predicted"/>
<dbReference type="RefSeq" id="WP_093392224.1">
    <property type="nucleotide sequence ID" value="NZ_LT629736.1"/>
</dbReference>
<gene>
    <name evidence="1" type="ORF">SAMN05216421_1118</name>
</gene>
<keyword evidence="2" id="KW-1185">Reference proteome</keyword>
<dbReference type="Proteomes" id="UP000243207">
    <property type="component" value="Chromosome I"/>
</dbReference>
<dbReference type="OrthoDB" id="7018784at2"/>